<dbReference type="CDD" id="cd16439">
    <property type="entry name" value="beta_Kdo_transferase_KpsC_2"/>
    <property type="match status" value="1"/>
</dbReference>
<evidence type="ECO:0000313" key="2">
    <source>
        <dbReference type="Proteomes" id="UP000037315"/>
    </source>
</evidence>
<gene>
    <name evidence="1" type="ORF">ACH50_08120</name>
</gene>
<proteinExistence type="predicted"/>
<organism evidence="1 2">
    <name type="scientific">Franconibacter pulveris</name>
    <dbReference type="NCBI Taxonomy" id="435910"/>
    <lineage>
        <taxon>Bacteria</taxon>
        <taxon>Pseudomonadati</taxon>
        <taxon>Pseudomonadota</taxon>
        <taxon>Gammaproteobacteria</taxon>
        <taxon>Enterobacterales</taxon>
        <taxon>Enterobacteriaceae</taxon>
        <taxon>Franconibacter</taxon>
    </lineage>
</organism>
<dbReference type="InterPro" id="IPR007833">
    <property type="entry name" value="Capsule_polysaccharide_synth"/>
</dbReference>
<name>A0A0J8VP34_9ENTR</name>
<accession>A0A0J8VP34</accession>
<dbReference type="STRING" id="1121863.GCA_000621185_01849"/>
<dbReference type="CDD" id="cd16440">
    <property type="entry name" value="beta_Kdo_transferase_KpsC_1"/>
    <property type="match status" value="1"/>
</dbReference>
<sequence length="673" mass="75705">MATGIYSRGMWRIPHLDSFLLTECRKLCLYRRLPKDIHAIAVWGYRPGTARAVKKSRLANLPVIRLEDGFIRSLRPGVTGEAPLALVVDEEGIYYDASRPSTLERLVQDNTGNQLRIAEAKQAISLILKHQLSKYNHAPAFRADNSEEAVLVVDQTRNDMAVRYGNADALSFRRMLEAALAENPQAKVWVKIHPDVLCGKKTGYLTGLEAHPRVRIIAEEVAPLSLLRHVQRVYVVTSHYGFEALLAGKPVVCFGQPWYAGWGLTDDRHPQAATLAARRQPAPLEHLFVAAYLRYSRYIHPLTGRPGTLFDVIDYLQRQRQFCATRAGDLWAPGLTLWKRAILTPFLKTPFSGLSFTKARPQTTACVVWGTKGEQRWESAASARRMPVWRMEDGFLRSVGLGSDLHAPLSLVLDKQGIYYDATRPSDLESLLQHSELNQSEAQRAKRLRLRLTQARLCKYNFGEPWRLPEYAKRESVVLVPGQVEDDASLQTGAPGITTNLALLRAVRQARPDAFIVYKPHPDVSYGHRPGLITPREALRWADVIAEKADIIDCIRQANEIHTMTSLCGFEGLLHGKKVFCYGLPFYAGWGLTTDAFSSPRRTRILTLDALVYQALIAYPTYIHPISKKVIAVEDAVDYLICATARARPSPVPLARYLRLVRELLALTSLKHR</sequence>
<dbReference type="EMBL" id="LFEJ01000012">
    <property type="protein sequence ID" value="KMV35198.1"/>
    <property type="molecule type" value="Genomic_DNA"/>
</dbReference>
<evidence type="ECO:0000313" key="1">
    <source>
        <dbReference type="EMBL" id="KMV35198.1"/>
    </source>
</evidence>
<dbReference type="OrthoDB" id="543755at2"/>
<dbReference type="GO" id="GO:0000271">
    <property type="term" value="P:polysaccharide biosynthetic process"/>
    <property type="evidence" value="ECO:0007669"/>
    <property type="project" value="InterPro"/>
</dbReference>
<dbReference type="RefSeq" id="WP_048887742.1">
    <property type="nucleotide sequence ID" value="NZ_LFEJ01000012.1"/>
</dbReference>
<protein>
    <submittedName>
        <fullName evidence="1">Capsule biosynthesis protein</fullName>
    </submittedName>
</protein>
<dbReference type="Proteomes" id="UP000037315">
    <property type="component" value="Unassembled WGS sequence"/>
</dbReference>
<keyword evidence="2" id="KW-1185">Reference proteome</keyword>
<comment type="caution">
    <text evidence="1">The sequence shown here is derived from an EMBL/GenBank/DDBJ whole genome shotgun (WGS) entry which is preliminary data.</text>
</comment>
<dbReference type="Pfam" id="PF05159">
    <property type="entry name" value="Capsule_synth"/>
    <property type="match status" value="4"/>
</dbReference>
<reference evidence="1 2" key="1">
    <citation type="submission" date="2015-06" db="EMBL/GenBank/DDBJ databases">
        <title>Genome sequencing of Cronobacter sp. strain DJ34 isolated from petroleum contaminated sludge of Duliajan Oil Fields, Assam, India.</title>
        <authorList>
            <person name="Pal S."/>
            <person name="Banerjee T.D."/>
            <person name="Roy A."/>
            <person name="Sar P."/>
            <person name="Kazy S.K."/>
        </authorList>
    </citation>
    <scope>NUCLEOTIDE SEQUENCE [LARGE SCALE GENOMIC DNA]</scope>
    <source>
        <strain evidence="1 2">DJ34</strain>
    </source>
</reference>
<dbReference type="PATRIC" id="fig|1656095.3.peg.3618"/>
<dbReference type="AlphaFoldDB" id="A0A0J8VP34"/>
<dbReference type="GO" id="GO:0015774">
    <property type="term" value="P:polysaccharide transport"/>
    <property type="evidence" value="ECO:0007669"/>
    <property type="project" value="InterPro"/>
</dbReference>